<name>A0A4R4UPJ3_9PSEU</name>
<evidence type="ECO:0000259" key="2">
    <source>
        <dbReference type="Pfam" id="PF02470"/>
    </source>
</evidence>
<dbReference type="PANTHER" id="PTHR33371">
    <property type="entry name" value="INTERMEMBRANE PHOSPHOLIPID TRANSPORT SYSTEM BINDING PROTEIN MLAD-RELATED"/>
    <property type="match status" value="1"/>
</dbReference>
<dbReference type="Proteomes" id="UP000294744">
    <property type="component" value="Unassembled WGS sequence"/>
</dbReference>
<reference evidence="4 5" key="1">
    <citation type="submission" date="2019-03" db="EMBL/GenBank/DDBJ databases">
        <title>Draft genome sequences of novel Actinobacteria.</title>
        <authorList>
            <person name="Sahin N."/>
            <person name="Ay H."/>
            <person name="Saygin H."/>
        </authorList>
    </citation>
    <scope>NUCLEOTIDE SEQUENCE [LARGE SCALE GENOMIC DNA]</scope>
    <source>
        <strain evidence="4 5">16K404</strain>
    </source>
</reference>
<evidence type="ECO:0000259" key="3">
    <source>
        <dbReference type="Pfam" id="PF11887"/>
    </source>
</evidence>
<feature type="region of interest" description="Disordered" evidence="1">
    <location>
        <begin position="354"/>
        <end position="401"/>
    </location>
</feature>
<sequence>MRSGLTRLVRSVFTRSSAVKVGAVATVGLLALSGCSSRGVYDMPLPGGADVGSRPYDVKVRFSDVLDLVPNAGVRVNDVAVGRVSNIALAPGTWEAEVTVTVNGDVKLPANSIARLRQSSLLGEKYVELAAPPQAASGRLTDGATIGLNRSNRNPEVEEVLGALSLLLNGGGVAQLQDITRELNKAMSGRESDIRGLLNNLDELVSGLDAQRNDIVRALDSINRLSAKLNEQRGSIDTALRDLGPGLQVLNEQRGQLVTMLQSLDRLSGVATNVVDKSHEDLVHDLNQLAPTLHQLAAAGDSLPKSLETLVTFPFPDNAVEGIGGSDYNNLYLEVDLNLSTIVENLGRSRQPLLPVPDGLPLPLDGQAPQPQQPQLPAPPQPKPEEQSGGGALGWLFGGDN</sequence>
<feature type="compositionally biased region" description="Low complexity" evidence="1">
    <location>
        <begin position="361"/>
        <end position="370"/>
    </location>
</feature>
<dbReference type="Pfam" id="PF11887">
    <property type="entry name" value="Mce4_CUP1"/>
    <property type="match status" value="1"/>
</dbReference>
<dbReference type="InterPro" id="IPR052336">
    <property type="entry name" value="MlaD_Phospholipid_Transporter"/>
</dbReference>
<dbReference type="EMBL" id="SMKV01000008">
    <property type="protein sequence ID" value="TDC94158.1"/>
    <property type="molecule type" value="Genomic_DNA"/>
</dbReference>
<dbReference type="PANTHER" id="PTHR33371:SF15">
    <property type="entry name" value="LIPOPROTEIN LPRN"/>
    <property type="match status" value="1"/>
</dbReference>
<dbReference type="AlphaFoldDB" id="A0A4R4UPJ3"/>
<evidence type="ECO:0000256" key="1">
    <source>
        <dbReference type="SAM" id="MobiDB-lite"/>
    </source>
</evidence>
<dbReference type="PROSITE" id="PS51257">
    <property type="entry name" value="PROKAR_LIPOPROTEIN"/>
    <property type="match status" value="1"/>
</dbReference>
<keyword evidence="5" id="KW-1185">Reference proteome</keyword>
<feature type="compositionally biased region" description="Gly residues" evidence="1">
    <location>
        <begin position="388"/>
        <end position="401"/>
    </location>
</feature>
<dbReference type="InterPro" id="IPR003399">
    <property type="entry name" value="Mce/MlaD"/>
</dbReference>
<organism evidence="4 5">
    <name type="scientific">Saccharopolyspora aridisoli</name>
    <dbReference type="NCBI Taxonomy" id="2530385"/>
    <lineage>
        <taxon>Bacteria</taxon>
        <taxon>Bacillati</taxon>
        <taxon>Actinomycetota</taxon>
        <taxon>Actinomycetes</taxon>
        <taxon>Pseudonocardiales</taxon>
        <taxon>Pseudonocardiaceae</taxon>
        <taxon>Saccharopolyspora</taxon>
    </lineage>
</organism>
<comment type="caution">
    <text evidence="4">The sequence shown here is derived from an EMBL/GenBank/DDBJ whole genome shotgun (WGS) entry which is preliminary data.</text>
</comment>
<dbReference type="NCBIfam" id="TIGR00996">
    <property type="entry name" value="Mtu_fam_mce"/>
    <property type="match status" value="1"/>
</dbReference>
<dbReference type="InterPro" id="IPR005693">
    <property type="entry name" value="Mce"/>
</dbReference>
<feature type="domain" description="Mammalian cell entry C-terminal" evidence="3">
    <location>
        <begin position="138"/>
        <end position="331"/>
    </location>
</feature>
<feature type="compositionally biased region" description="Pro residues" evidence="1">
    <location>
        <begin position="371"/>
        <end position="382"/>
    </location>
</feature>
<gene>
    <name evidence="4" type="ORF">E1161_09195</name>
</gene>
<proteinExistence type="predicted"/>
<protein>
    <submittedName>
        <fullName evidence="4">MCE family protein</fullName>
    </submittedName>
</protein>
<dbReference type="Pfam" id="PF02470">
    <property type="entry name" value="MlaD"/>
    <property type="match status" value="1"/>
</dbReference>
<evidence type="ECO:0000313" key="4">
    <source>
        <dbReference type="EMBL" id="TDC94158.1"/>
    </source>
</evidence>
<feature type="domain" description="Mce/MlaD" evidence="2">
    <location>
        <begin position="55"/>
        <end position="130"/>
    </location>
</feature>
<dbReference type="OrthoDB" id="9774928at2"/>
<dbReference type="InterPro" id="IPR024516">
    <property type="entry name" value="Mce_C"/>
</dbReference>
<dbReference type="GO" id="GO:0005576">
    <property type="term" value="C:extracellular region"/>
    <property type="evidence" value="ECO:0007669"/>
    <property type="project" value="TreeGrafter"/>
</dbReference>
<evidence type="ECO:0000313" key="5">
    <source>
        <dbReference type="Proteomes" id="UP000294744"/>
    </source>
</evidence>
<accession>A0A4R4UPJ3</accession>